<accession>A0A0F9AE27</accession>
<reference evidence="1" key="1">
    <citation type="journal article" date="2015" name="Nature">
        <title>Complex archaea that bridge the gap between prokaryotes and eukaryotes.</title>
        <authorList>
            <person name="Spang A."/>
            <person name="Saw J.H."/>
            <person name="Jorgensen S.L."/>
            <person name="Zaremba-Niedzwiedzka K."/>
            <person name="Martijn J."/>
            <person name="Lind A.E."/>
            <person name="van Eijk R."/>
            <person name="Schleper C."/>
            <person name="Guy L."/>
            <person name="Ettema T.J."/>
        </authorList>
    </citation>
    <scope>NUCLEOTIDE SEQUENCE</scope>
</reference>
<proteinExistence type="predicted"/>
<feature type="non-terminal residue" evidence="1">
    <location>
        <position position="1"/>
    </location>
</feature>
<dbReference type="InterPro" id="IPR029044">
    <property type="entry name" value="Nucleotide-diphossugar_trans"/>
</dbReference>
<dbReference type="AlphaFoldDB" id="A0A0F9AE27"/>
<comment type="caution">
    <text evidence="1">The sequence shown here is derived from an EMBL/GenBank/DDBJ whole genome shotgun (WGS) entry which is preliminary data.</text>
</comment>
<gene>
    <name evidence="1" type="ORF">LCGC14_2661870</name>
</gene>
<name>A0A0F9AE27_9ZZZZ</name>
<dbReference type="Gene3D" id="3.90.550.10">
    <property type="entry name" value="Spore Coat Polysaccharide Biosynthesis Protein SpsA, Chain A"/>
    <property type="match status" value="1"/>
</dbReference>
<evidence type="ECO:0000313" key="1">
    <source>
        <dbReference type="EMBL" id="KKK96525.1"/>
    </source>
</evidence>
<protein>
    <submittedName>
        <fullName evidence="1">Uncharacterized protein</fullName>
    </submittedName>
</protein>
<dbReference type="EMBL" id="LAZR01046444">
    <property type="protein sequence ID" value="KKK96525.1"/>
    <property type="molecule type" value="Genomic_DNA"/>
</dbReference>
<organism evidence="1">
    <name type="scientific">marine sediment metagenome</name>
    <dbReference type="NCBI Taxonomy" id="412755"/>
    <lineage>
        <taxon>unclassified sequences</taxon>
        <taxon>metagenomes</taxon>
        <taxon>ecological metagenomes</taxon>
    </lineage>
</organism>
<sequence>FYLDGKVRVSHFKMLKRKCYEMTEGINPKLRQTVDKDLNLRLEEVGRLVYIDADLIYTGTIKIV</sequence>